<sequence length="558" mass="62376">MTSTAAAASSTATPSTVSWLNSPTPVCSLIPSLFTKKDDVYFFDHKKYRIEGTPDADIAGIGIICAFLITAYAVFVWMLVAYICGWLPYSLLGTADRKVFKRTGTRTITQPWWQKAIDKAVLGYADQQIIYGFAILIAGFIQWGSISVYHYHVVIYLAWMSSNTHLSAVTLLPWIFDDAKRHIRNMLRLIGMSIVAAMLVAALVPTTKRFWFLIAFNWSDLPTGVPARCFWQSEYAGTFEKDSLWSFLIVIASCMFKGAQLFGLSRQAKNFEFVLLGGLAKKIDGVLEELEKDTQRRTWLLLRYKLTVNLYAHVWFVSELSKSVTVSLWMCGAGLAWGSLKLLLVRRSIGADILKNENTWSFGQILALLLLTIPMIALLEVVSDEKNKVQRVKGAAKHIKTLSNHPYKQSLRASQHARLSEVPPDTDSEALLDGSNSAASSAFPALIYPTHAASSFLDSDDIYKHGFTKGLFWVAQLCAAWVVFLFDVLYYYFVIHYDAVELSEASEAGLPKGEHSRMVVFGALGTLVVMTLWFLCGMAFSRLFKPKDINCMPVFPGT</sequence>
<feature type="transmembrane region" description="Helical" evidence="1">
    <location>
        <begin position="518"/>
        <end position="540"/>
    </location>
</feature>
<evidence type="ECO:0000313" key="2">
    <source>
        <dbReference type="EMBL" id="KAK0514981.1"/>
    </source>
</evidence>
<feature type="transmembrane region" description="Helical" evidence="1">
    <location>
        <begin position="326"/>
        <end position="345"/>
    </location>
</feature>
<organism evidence="2 3">
    <name type="scientific">Cladonia borealis</name>
    <dbReference type="NCBI Taxonomy" id="184061"/>
    <lineage>
        <taxon>Eukaryota</taxon>
        <taxon>Fungi</taxon>
        <taxon>Dikarya</taxon>
        <taxon>Ascomycota</taxon>
        <taxon>Pezizomycotina</taxon>
        <taxon>Lecanoromycetes</taxon>
        <taxon>OSLEUM clade</taxon>
        <taxon>Lecanoromycetidae</taxon>
        <taxon>Lecanorales</taxon>
        <taxon>Lecanorineae</taxon>
        <taxon>Cladoniaceae</taxon>
        <taxon>Cladonia</taxon>
    </lineage>
</organism>
<dbReference type="AlphaFoldDB" id="A0AA39R6G7"/>
<feature type="transmembrane region" description="Helical" evidence="1">
    <location>
        <begin position="244"/>
        <end position="264"/>
    </location>
</feature>
<keyword evidence="1" id="KW-1133">Transmembrane helix</keyword>
<feature type="transmembrane region" description="Helical" evidence="1">
    <location>
        <begin position="471"/>
        <end position="493"/>
    </location>
</feature>
<dbReference type="EMBL" id="JAFEKC020000004">
    <property type="protein sequence ID" value="KAK0514981.1"/>
    <property type="molecule type" value="Genomic_DNA"/>
</dbReference>
<accession>A0AA39R6G7</accession>
<dbReference type="PANTHER" id="PTHR37577">
    <property type="entry name" value="INTEGRAL MEMBRANE PROTEIN"/>
    <property type="match status" value="1"/>
</dbReference>
<proteinExistence type="predicted"/>
<dbReference type="Proteomes" id="UP001166286">
    <property type="component" value="Unassembled WGS sequence"/>
</dbReference>
<name>A0AA39R6G7_9LECA</name>
<feature type="transmembrane region" description="Helical" evidence="1">
    <location>
        <begin position="59"/>
        <end position="92"/>
    </location>
</feature>
<reference evidence="2" key="1">
    <citation type="submission" date="2023-03" db="EMBL/GenBank/DDBJ databases">
        <title>Complete genome of Cladonia borealis.</title>
        <authorList>
            <person name="Park H."/>
        </authorList>
    </citation>
    <scope>NUCLEOTIDE SEQUENCE</scope>
    <source>
        <strain evidence="2">ANT050790</strain>
    </source>
</reference>
<dbReference type="PANTHER" id="PTHR37577:SF1">
    <property type="entry name" value="INTEGRAL MEMBRANE PROTEIN"/>
    <property type="match status" value="1"/>
</dbReference>
<evidence type="ECO:0000256" key="1">
    <source>
        <dbReference type="SAM" id="Phobius"/>
    </source>
</evidence>
<keyword evidence="1" id="KW-0472">Membrane</keyword>
<keyword evidence="1" id="KW-0812">Transmembrane</keyword>
<dbReference type="InterPro" id="IPR053018">
    <property type="entry name" value="Elsinochrome_Biosynth-Asso"/>
</dbReference>
<feature type="transmembrane region" description="Helical" evidence="1">
    <location>
        <begin position="187"/>
        <end position="204"/>
    </location>
</feature>
<protein>
    <submittedName>
        <fullName evidence="2">Uncharacterized protein</fullName>
    </submittedName>
</protein>
<comment type="caution">
    <text evidence="2">The sequence shown here is derived from an EMBL/GenBank/DDBJ whole genome shotgun (WGS) entry which is preliminary data.</text>
</comment>
<gene>
    <name evidence="2" type="ORF">JMJ35_002360</name>
</gene>
<evidence type="ECO:0000313" key="3">
    <source>
        <dbReference type="Proteomes" id="UP001166286"/>
    </source>
</evidence>
<keyword evidence="3" id="KW-1185">Reference proteome</keyword>
<feature type="transmembrane region" description="Helical" evidence="1">
    <location>
        <begin position="129"/>
        <end position="149"/>
    </location>
</feature>
<feature type="transmembrane region" description="Helical" evidence="1">
    <location>
        <begin position="365"/>
        <end position="383"/>
    </location>
</feature>